<gene>
    <name evidence="10" type="ORF">DUE52_03180</name>
</gene>
<dbReference type="SUPFAM" id="SSF49464">
    <property type="entry name" value="Carboxypeptidase regulatory domain-like"/>
    <property type="match status" value="1"/>
</dbReference>
<sequence>MASARSQQTNRQNQQALIDVLKNLEKQHHVVFDYNRRELKDKFVAPVTNAAGSLERTLQILLEPFNLVVEKNNPHSYLIYSRDRKRPETKSAGETKNAEQPTSLPATKAQAQQSFSLEAFPTGSSPIQERTISGNVTDVVRNEPLPGVSIIQKGTTRGTTTDKDGAFRMPIPVGDVVLVFSYVGYEKQELSVGSQSTLTVRLKADEKSLDEVVVVGYGTVKKSDLTGSVAKVGEENIKATPIVSLDRAMQGRAAGVLVTQGSARPGGATAIRIRGTGSVNASNEPLYVIDGFPTGNLNSINPNDIESIEILKDASATAIYGSRGSNGVVMVTTKRGREGQSTVNFESYYGVQTVRRKIPLLNAREYAEFINEARVNGGGTPYFDGSSADRPAISALGTGTDWQEEVFRQAPIQNYQLSFTGGESKTRYAISGSYFDQQGIIRDSFFKRYSLRANLDREVKSWLKVGLSMQGAYGQSNSARTETEGGINSGVTNAAINFAPTFPVYNTAGTYYRDQGPLNGNNVDNPLGIAREITDLLTTTRVLANVFADVSLAKGLTFRTSWGGDLFNTKSNFYATRLIALGANTSGNASVNAVQTVNWLNENTLTYMKTVQERHNLTALLGYTTQTYHSEGVTANAVGFNDDFGLYNNLGAGATLRVPASSASDWALISYLARVNYGFDNRFLLTLTARRDGSSRFGPANKYGFFPSGALAWRLINEKFMQNQQAFSDLKFRLSYGLTGNQEIGDYRFLSSIAVAAYPFGGANPTRFNGGAPNGISNLDLRWEKNAQLDAGFDIGLLNNRLQITADYYIKTTSDLLFSVNVPLSTGYSTSLQNIGKVQNRGLELSLNTINVDQGGLRWSTEFNIAFNRNKVLTLDGRPDFLTGDGASHLNVSNTVQLKVGEPLGNFYGRVFEGVFQNQEEITNSAQKTAKPGDIRYADLNNDGVINDNDRTVIGNGYPKFFGGLNNTLSYKGVELNFFLQGSSGNSILNYGRFDLYSLNGNNNQSKEVLDRWTPTNPSNTIPRANSAGGQRILSSFHVEDGSYLRLKTISIGYNLPQALLDRATIRSAKVYLSAQNWLTFTRYQGYDPEVSRYGTSSISQGMDYGGYPAAKTVLVGLNLTF</sequence>
<organism evidence="10 11">
    <name type="scientific">Larkinella punicea</name>
    <dbReference type="NCBI Taxonomy" id="2315727"/>
    <lineage>
        <taxon>Bacteria</taxon>
        <taxon>Pseudomonadati</taxon>
        <taxon>Bacteroidota</taxon>
        <taxon>Cytophagia</taxon>
        <taxon>Cytophagales</taxon>
        <taxon>Spirosomataceae</taxon>
        <taxon>Larkinella</taxon>
    </lineage>
</organism>
<comment type="similarity">
    <text evidence="7">Belongs to the TonB-dependent receptor family.</text>
</comment>
<proteinExistence type="inferred from homology"/>
<dbReference type="NCBIfam" id="TIGR04057">
    <property type="entry name" value="SusC_RagA_signa"/>
    <property type="match status" value="1"/>
</dbReference>
<evidence type="ECO:0000313" key="10">
    <source>
        <dbReference type="EMBL" id="RCR71351.1"/>
    </source>
</evidence>
<evidence type="ECO:0000256" key="4">
    <source>
        <dbReference type="ARBA" id="ARBA00022692"/>
    </source>
</evidence>
<dbReference type="Proteomes" id="UP000253383">
    <property type="component" value="Unassembled WGS sequence"/>
</dbReference>
<evidence type="ECO:0000256" key="1">
    <source>
        <dbReference type="ARBA" id="ARBA00004571"/>
    </source>
</evidence>
<keyword evidence="4 7" id="KW-0812">Transmembrane</keyword>
<keyword evidence="11" id="KW-1185">Reference proteome</keyword>
<keyword evidence="6 7" id="KW-0998">Cell outer membrane</keyword>
<name>A0A368JYQ2_9BACT</name>
<evidence type="ECO:0000256" key="2">
    <source>
        <dbReference type="ARBA" id="ARBA00022448"/>
    </source>
</evidence>
<evidence type="ECO:0000256" key="7">
    <source>
        <dbReference type="PROSITE-ProRule" id="PRU01360"/>
    </source>
</evidence>
<keyword evidence="10" id="KW-0675">Receptor</keyword>
<accession>A0A368JYQ2</accession>
<dbReference type="AlphaFoldDB" id="A0A368JYQ2"/>
<feature type="domain" description="TonB-dependent receptor plug" evidence="9">
    <location>
        <begin position="222"/>
        <end position="328"/>
    </location>
</feature>
<dbReference type="Pfam" id="PF07715">
    <property type="entry name" value="Plug"/>
    <property type="match status" value="1"/>
</dbReference>
<evidence type="ECO:0000259" key="9">
    <source>
        <dbReference type="Pfam" id="PF07715"/>
    </source>
</evidence>
<dbReference type="InterPro" id="IPR012910">
    <property type="entry name" value="Plug_dom"/>
</dbReference>
<dbReference type="Pfam" id="PF13715">
    <property type="entry name" value="CarbopepD_reg_2"/>
    <property type="match status" value="1"/>
</dbReference>
<dbReference type="FunFam" id="2.170.130.10:FF:000008">
    <property type="entry name" value="SusC/RagA family TonB-linked outer membrane protein"/>
    <property type="match status" value="1"/>
</dbReference>
<keyword evidence="5 7" id="KW-0472">Membrane</keyword>
<dbReference type="InterPro" id="IPR008969">
    <property type="entry name" value="CarboxyPept-like_regulatory"/>
</dbReference>
<dbReference type="Gene3D" id="2.60.40.1120">
    <property type="entry name" value="Carboxypeptidase-like, regulatory domain"/>
    <property type="match status" value="1"/>
</dbReference>
<dbReference type="SUPFAM" id="SSF56935">
    <property type="entry name" value="Porins"/>
    <property type="match status" value="1"/>
</dbReference>
<dbReference type="OrthoDB" id="9768177at2"/>
<dbReference type="PROSITE" id="PS52016">
    <property type="entry name" value="TONB_DEPENDENT_REC_3"/>
    <property type="match status" value="1"/>
</dbReference>
<protein>
    <submittedName>
        <fullName evidence="10">TonB-dependent receptor</fullName>
    </submittedName>
</protein>
<evidence type="ECO:0000256" key="5">
    <source>
        <dbReference type="ARBA" id="ARBA00023136"/>
    </source>
</evidence>
<dbReference type="GO" id="GO:0009279">
    <property type="term" value="C:cell outer membrane"/>
    <property type="evidence" value="ECO:0007669"/>
    <property type="project" value="UniProtKB-SubCell"/>
</dbReference>
<dbReference type="InterPro" id="IPR023996">
    <property type="entry name" value="TonB-dep_OMP_SusC/RagA"/>
</dbReference>
<keyword evidence="3 7" id="KW-1134">Transmembrane beta strand</keyword>
<comment type="caution">
    <text evidence="10">The sequence shown here is derived from an EMBL/GenBank/DDBJ whole genome shotgun (WGS) entry which is preliminary data.</text>
</comment>
<dbReference type="InterPro" id="IPR037066">
    <property type="entry name" value="Plug_dom_sf"/>
</dbReference>
<evidence type="ECO:0000313" key="11">
    <source>
        <dbReference type="Proteomes" id="UP000253383"/>
    </source>
</evidence>
<feature type="region of interest" description="Disordered" evidence="8">
    <location>
        <begin position="80"/>
        <end position="111"/>
    </location>
</feature>
<feature type="compositionally biased region" description="Basic and acidic residues" evidence="8">
    <location>
        <begin position="81"/>
        <end position="97"/>
    </location>
</feature>
<keyword evidence="2 7" id="KW-0813">Transport</keyword>
<dbReference type="InterPro" id="IPR039426">
    <property type="entry name" value="TonB-dep_rcpt-like"/>
</dbReference>
<dbReference type="NCBIfam" id="TIGR04056">
    <property type="entry name" value="OMP_RagA_SusC"/>
    <property type="match status" value="1"/>
</dbReference>
<dbReference type="InterPro" id="IPR023997">
    <property type="entry name" value="TonB-dep_OMP_SusC/RagA_CS"/>
</dbReference>
<dbReference type="Gene3D" id="2.40.170.20">
    <property type="entry name" value="TonB-dependent receptor, beta-barrel domain"/>
    <property type="match status" value="1"/>
</dbReference>
<comment type="subcellular location">
    <subcellularLocation>
        <location evidence="1 7">Cell outer membrane</location>
        <topology evidence="1 7">Multi-pass membrane protein</topology>
    </subcellularLocation>
</comment>
<evidence type="ECO:0000256" key="3">
    <source>
        <dbReference type="ARBA" id="ARBA00022452"/>
    </source>
</evidence>
<dbReference type="Gene3D" id="2.170.130.10">
    <property type="entry name" value="TonB-dependent receptor, plug domain"/>
    <property type="match status" value="1"/>
</dbReference>
<dbReference type="InterPro" id="IPR036942">
    <property type="entry name" value="Beta-barrel_TonB_sf"/>
</dbReference>
<evidence type="ECO:0000256" key="8">
    <source>
        <dbReference type="SAM" id="MobiDB-lite"/>
    </source>
</evidence>
<reference evidence="10 11" key="1">
    <citation type="submission" date="2018-07" db="EMBL/GenBank/DDBJ databases">
        <title>Genome analysis of Larkinella rosea.</title>
        <authorList>
            <person name="Zhou Z."/>
            <person name="Wang G."/>
        </authorList>
    </citation>
    <scope>NUCLEOTIDE SEQUENCE [LARGE SCALE GENOMIC DNA]</scope>
    <source>
        <strain evidence="11">zzj9</strain>
    </source>
</reference>
<dbReference type="EMBL" id="QOWE01000002">
    <property type="protein sequence ID" value="RCR71351.1"/>
    <property type="molecule type" value="Genomic_DNA"/>
</dbReference>
<feature type="compositionally biased region" description="Polar residues" evidence="8">
    <location>
        <begin position="98"/>
        <end position="111"/>
    </location>
</feature>
<evidence type="ECO:0000256" key="6">
    <source>
        <dbReference type="ARBA" id="ARBA00023237"/>
    </source>
</evidence>